<accession>A0A6N7Q1U9</accession>
<dbReference type="PANTHER" id="PTHR14136">
    <property type="entry name" value="BTB_POZ DOMAIN-CONTAINING PROTEIN KCTD9"/>
    <property type="match status" value="1"/>
</dbReference>
<sequence length="887" mass="96566">MKVVKPLRCSLLHRVFDHDGKHFFVATVVALFPFDEPKAIQPEVELWKLVGKELGRFGVLDHCMAKLRGELLVTGACFPPGGKPAPWSHVRVTLGPLDKRLYVIGDRTWSLVGPTDPVPFTRMPIDYEHAFGGEKYPQNPVGKGAAPVKNDEGKAVHPLPNVEDPKRIIQSKGDRPPPASLAAWDITWPHHFAKMGTYDQKWLEEQFPGIALDANFDLFNVAPPDQRVEGFFRGDEAFTVENMHPTREKIESRLPGLSARCFLRFAPEHEEPFAELAMRLDTVHLFPHEARGLLVFRGARTIHEPDAADIEIAMAALEETGAPRPREHYEAVLAARLDRKKAHLHVLRDIDLVPASVLEAAKALSLDKDELDAAVVTEGLVQKNLRRRMERELEATKEKLRAAGVDPATVPNLALPPPEESAPPNLDELPDFVEAMEAKAEAMQKEGEKRREEAFAKLRELCAEQKVDYDAIVAKSRRESTGAPKFTAEGEIQRLRDLATLGKNAGTPIPGVEEQLADSGLRARLEAAEEQLREAYRVAAHFQEPAPAMDPEENGRAREEIVRRYVAGVPLARRDYTGIDLAGIDLSGADLEDAYFEGANLEGANLRGANLRRAVLARANLTNARLDGAVLVEANLGRTRLSGASLAGADLGRAILYEADLRAASLDGAAMSEALLLDIVIGPDTDLSNIRAEKLFFLKTPLAGVRMRGAKLLLCNFVEVDLTGADFAGAEVKSAAFVECRGDRASFAGANLTNLRLVKNCAFEDADFSDVIAPGSNVRGAKLARSSFARADLGKSELGAADLRGCDFTGATLVDARLLRADLRNARLRGANLLLAVMQRALLAGADFEGANLFAVDLSGSVGDKETSFSGANVERVVAARGSHAKG</sequence>
<reference evidence="2 3" key="1">
    <citation type="submission" date="2019-10" db="EMBL/GenBank/DDBJ databases">
        <title>A soil myxobacterium in the family Polyangiaceae.</title>
        <authorList>
            <person name="Li Y."/>
            <person name="Wang J."/>
        </authorList>
    </citation>
    <scope>NUCLEOTIDE SEQUENCE [LARGE SCALE GENOMIC DNA]</scope>
    <source>
        <strain evidence="2 3">DSM 14734</strain>
    </source>
</reference>
<dbReference type="OrthoDB" id="233093at2"/>
<dbReference type="Gene3D" id="2.160.20.80">
    <property type="entry name" value="E3 ubiquitin-protein ligase SopA"/>
    <property type="match status" value="3"/>
</dbReference>
<protein>
    <submittedName>
        <fullName evidence="2">DUF2169 domain-containing protein</fullName>
    </submittedName>
</protein>
<feature type="domain" description="DUF2169" evidence="1">
    <location>
        <begin position="20"/>
        <end position="297"/>
    </location>
</feature>
<evidence type="ECO:0000313" key="3">
    <source>
        <dbReference type="Proteomes" id="UP000440224"/>
    </source>
</evidence>
<dbReference type="InterPro" id="IPR018683">
    <property type="entry name" value="DUF2169"/>
</dbReference>
<dbReference type="InterPro" id="IPR051082">
    <property type="entry name" value="Pentapeptide-BTB/POZ_domain"/>
</dbReference>
<comment type="caution">
    <text evidence="2">The sequence shown here is derived from an EMBL/GenBank/DDBJ whole genome shotgun (WGS) entry which is preliminary data.</text>
</comment>
<proteinExistence type="predicted"/>
<organism evidence="2 3">
    <name type="scientific">Polyangium spumosum</name>
    <dbReference type="NCBI Taxonomy" id="889282"/>
    <lineage>
        <taxon>Bacteria</taxon>
        <taxon>Pseudomonadati</taxon>
        <taxon>Myxococcota</taxon>
        <taxon>Polyangia</taxon>
        <taxon>Polyangiales</taxon>
        <taxon>Polyangiaceae</taxon>
        <taxon>Polyangium</taxon>
    </lineage>
</organism>
<dbReference type="Proteomes" id="UP000440224">
    <property type="component" value="Unassembled WGS sequence"/>
</dbReference>
<keyword evidence="3" id="KW-1185">Reference proteome</keyword>
<evidence type="ECO:0000259" key="1">
    <source>
        <dbReference type="Pfam" id="PF09937"/>
    </source>
</evidence>
<evidence type="ECO:0000313" key="2">
    <source>
        <dbReference type="EMBL" id="MRG97166.1"/>
    </source>
</evidence>
<dbReference type="SUPFAM" id="SSF141571">
    <property type="entry name" value="Pentapeptide repeat-like"/>
    <property type="match status" value="3"/>
</dbReference>
<gene>
    <name evidence="2" type="ORF">GF068_35355</name>
</gene>
<dbReference type="PANTHER" id="PTHR14136:SF17">
    <property type="entry name" value="BTB_POZ DOMAIN-CONTAINING PROTEIN KCTD9"/>
    <property type="match status" value="1"/>
</dbReference>
<dbReference type="AlphaFoldDB" id="A0A6N7Q1U9"/>
<dbReference type="Pfam" id="PF00805">
    <property type="entry name" value="Pentapeptide"/>
    <property type="match status" value="5"/>
</dbReference>
<dbReference type="InterPro" id="IPR001646">
    <property type="entry name" value="5peptide_repeat"/>
</dbReference>
<dbReference type="EMBL" id="WJIE01000015">
    <property type="protein sequence ID" value="MRG97166.1"/>
    <property type="molecule type" value="Genomic_DNA"/>
</dbReference>
<dbReference type="RefSeq" id="WP_153823944.1">
    <property type="nucleotide sequence ID" value="NZ_WJIE01000015.1"/>
</dbReference>
<dbReference type="Pfam" id="PF09937">
    <property type="entry name" value="DUF2169"/>
    <property type="match status" value="1"/>
</dbReference>
<name>A0A6N7Q1U9_9BACT</name>